<keyword evidence="2" id="KW-1185">Reference proteome</keyword>
<evidence type="ECO:0000313" key="2">
    <source>
        <dbReference type="Proteomes" id="UP000257554"/>
    </source>
</evidence>
<protein>
    <submittedName>
        <fullName evidence="1">Uncharacterized protein</fullName>
    </submittedName>
</protein>
<sequence>MQPIVLNPFNLRIEYPHIDYIDWKYYNSNLKDVDATINGILNDIDLRKIYYRQKSNKSIISDTKSYFYINKLKQFYYYLLHVYDPFKYNEYLDKLVELHAQNLEYDELINKKVNTKEKKEANNTRKRKSKNRYYREVKVDMFTGKETYTYYNPVTKDEIISEDPDMLKDLNAKPIRTPKASTKAKESTATTVAKVKHGGKVPLSHMTFSFTKKK</sequence>
<dbReference type="EMBL" id="MH616963">
    <property type="protein sequence ID" value="AXH74524.1"/>
    <property type="molecule type" value="Genomic_DNA"/>
</dbReference>
<dbReference type="GeneID" id="76971893"/>
<dbReference type="Proteomes" id="UP000257554">
    <property type="component" value="Segment"/>
</dbReference>
<evidence type="ECO:0000313" key="1">
    <source>
        <dbReference type="EMBL" id="AXH74524.1"/>
    </source>
</evidence>
<proteinExistence type="predicted"/>
<organism evidence="1 2">
    <name type="scientific">crAssphage sp. isolate ctbg_1</name>
    <dbReference type="NCBI Taxonomy" id="2989854"/>
    <lineage>
        <taxon>Viruses</taxon>
        <taxon>Duplodnaviria</taxon>
        <taxon>Heunggongvirae</taxon>
        <taxon>Uroviricota</taxon>
        <taxon>Caudoviricetes</taxon>
        <taxon>Crassvirales</taxon>
        <taxon>Intestiviridae</taxon>
        <taxon>Crudevirinae</taxon>
        <taxon>Whopevirus</taxon>
        <taxon>Whopevirus animalis</taxon>
    </lineage>
</organism>
<reference evidence="1 2" key="1">
    <citation type="submission" date="2018-07" db="EMBL/GenBank/DDBJ databases">
        <title>Uncovering a Universe of Circular DNA Viruses in Animal Metagenomes.</title>
        <authorList>
            <person name="Tisza M."/>
            <person name="Buck C."/>
            <person name="Pastrana D."/>
            <person name="Welch N."/>
            <person name="Peretti A."/>
        </authorList>
    </citation>
    <scope>NUCLEOTIDE SEQUENCE [LARGE SCALE GENOMIC DNA]</scope>
    <source>
        <strain evidence="1">Ctbg_1</strain>
    </source>
</reference>
<accession>A0A345MT24</accession>
<dbReference type="RefSeq" id="YP_010097679.1">
    <property type="nucleotide sequence ID" value="NC_055760.1"/>
</dbReference>
<name>A0A345MT24_9CAUD</name>